<protein>
    <submittedName>
        <fullName evidence="2">Uncharacterized protein</fullName>
    </submittedName>
</protein>
<dbReference type="Proteomes" id="UP000077405">
    <property type="component" value="Chromosome"/>
</dbReference>
<reference evidence="2 3" key="1">
    <citation type="journal article" date="2013" name="Int. J. Syst. Evol. Microbiol.">
        <title>Azospirillum humicireducens sp. nov., a nitrogen-fixing bacterium isolated from a microbial fuel cell.</title>
        <authorList>
            <person name="Zhou S."/>
            <person name="Han L."/>
            <person name="Wang Y."/>
            <person name="Yang G."/>
            <person name="Zhuang L."/>
            <person name="Hu P."/>
        </authorList>
    </citation>
    <scope>NUCLEOTIDE SEQUENCE [LARGE SCALE GENOMIC DNA]</scope>
    <source>
        <strain evidence="2 3">SgZ-5</strain>
    </source>
</reference>
<dbReference type="AlphaFoldDB" id="A0A168Y799"/>
<dbReference type="EMBL" id="CP015285">
    <property type="protein sequence ID" value="ANC92031.1"/>
    <property type="molecule type" value="Genomic_DNA"/>
</dbReference>
<evidence type="ECO:0000313" key="3">
    <source>
        <dbReference type="Proteomes" id="UP000077405"/>
    </source>
</evidence>
<dbReference type="KEGG" id="ahu:A6A40_08990"/>
<accession>A0A168Y799</accession>
<dbReference type="OrthoDB" id="7306229at2"/>
<evidence type="ECO:0000313" key="2">
    <source>
        <dbReference type="EMBL" id="ANC92031.1"/>
    </source>
</evidence>
<feature type="region of interest" description="Disordered" evidence="1">
    <location>
        <begin position="87"/>
        <end position="107"/>
    </location>
</feature>
<name>A0A168Y799_9PROT</name>
<organism evidence="2 3">
    <name type="scientific">Azospirillum humicireducens</name>
    <dbReference type="NCBI Taxonomy" id="1226968"/>
    <lineage>
        <taxon>Bacteria</taxon>
        <taxon>Pseudomonadati</taxon>
        <taxon>Pseudomonadota</taxon>
        <taxon>Alphaproteobacteria</taxon>
        <taxon>Rhodospirillales</taxon>
        <taxon>Azospirillaceae</taxon>
        <taxon>Azospirillum</taxon>
    </lineage>
</organism>
<sequence length="107" mass="12298">MPQLYPRFHPGPSGGRLDGFSERGARELARRIREAWARIGWDVEVRVERIASEELGDGRSIAHFAVRSDLINGLPQRRLEQRSRQFIERQVGQRPDEVAARPQKRAA</sequence>
<gene>
    <name evidence="2" type="ORF">A6A40_08990</name>
</gene>
<feature type="region of interest" description="Disordered" evidence="1">
    <location>
        <begin position="1"/>
        <end position="20"/>
    </location>
</feature>
<evidence type="ECO:0000256" key="1">
    <source>
        <dbReference type="SAM" id="MobiDB-lite"/>
    </source>
</evidence>
<keyword evidence="3" id="KW-1185">Reference proteome</keyword>
<dbReference type="RefSeq" id="WP_063635104.1">
    <property type="nucleotide sequence ID" value="NZ_CP015285.1"/>
</dbReference>
<proteinExistence type="predicted"/>